<keyword evidence="1" id="KW-0472">Membrane</keyword>
<feature type="transmembrane region" description="Helical" evidence="1">
    <location>
        <begin position="235"/>
        <end position="255"/>
    </location>
</feature>
<feature type="transmembrane region" description="Helical" evidence="1">
    <location>
        <begin position="62"/>
        <end position="85"/>
    </location>
</feature>
<dbReference type="RefSeq" id="WP_275420797.1">
    <property type="nucleotide sequence ID" value="NZ_CP106877.1"/>
</dbReference>
<dbReference type="KEGG" id="fhl:OE105_00550"/>
<keyword evidence="1" id="KW-0812">Transmembrane</keyword>
<dbReference type="EMBL" id="CP106877">
    <property type="protein sequence ID" value="WAA12668.1"/>
    <property type="molecule type" value="Genomic_DNA"/>
</dbReference>
<dbReference type="PANTHER" id="PTHR36832">
    <property type="entry name" value="SLR1174 PROTEIN-RELATED"/>
    <property type="match status" value="1"/>
</dbReference>
<keyword evidence="1" id="KW-1133">Transmembrane helix</keyword>
<feature type="transmembrane region" description="Helical" evidence="1">
    <location>
        <begin position="21"/>
        <end position="42"/>
    </location>
</feature>
<evidence type="ECO:0000313" key="3">
    <source>
        <dbReference type="Proteomes" id="UP001164726"/>
    </source>
</evidence>
<proteinExistence type="predicted"/>
<dbReference type="Proteomes" id="UP001164726">
    <property type="component" value="Chromosome"/>
</dbReference>
<feature type="transmembrane region" description="Helical" evidence="1">
    <location>
        <begin position="147"/>
        <end position="175"/>
    </location>
</feature>
<feature type="transmembrane region" description="Helical" evidence="1">
    <location>
        <begin position="187"/>
        <end position="215"/>
    </location>
</feature>
<accession>A0A9E8LZH4</accession>
<feature type="transmembrane region" description="Helical" evidence="1">
    <location>
        <begin position="116"/>
        <end position="135"/>
    </location>
</feature>
<evidence type="ECO:0000313" key="2">
    <source>
        <dbReference type="EMBL" id="WAA12668.1"/>
    </source>
</evidence>
<protein>
    <submittedName>
        <fullName evidence="2">ABC-2 family transporter protein</fullName>
    </submittedName>
</protein>
<name>A0A9E8LZH4_9BACI</name>
<sequence>MFGISRGFAYFLASFKISLRYKVNVWLQVLGAVILVSIQYFLWKNIGNNNESLLNGIEVNSIMLYVIFSRLLVFIIPGNGTTSFISQKILKGTISVDLLRPVHIQVSALCYEFGKLLFNSIFILVPSILLSILFLDIPVIKVNIDQFLLFGLSFTLSYLIAFQMSFMIGVFSIWFGNVWGVREFYEALLMIFGGSLIPVSLYPTFFQMIAIYSPFQSIYFTPLTWISNIDHFIDHPILVQVCWLFIFSSLNHFLLRYALRRAVIQGG</sequence>
<organism evidence="2 3">
    <name type="scientific">Fervidibacillus halotolerans</name>
    <dbReference type="NCBI Taxonomy" id="2980027"/>
    <lineage>
        <taxon>Bacteria</taxon>
        <taxon>Bacillati</taxon>
        <taxon>Bacillota</taxon>
        <taxon>Bacilli</taxon>
        <taxon>Bacillales</taxon>
        <taxon>Bacillaceae</taxon>
        <taxon>Fervidibacillus</taxon>
    </lineage>
</organism>
<dbReference type="AlphaFoldDB" id="A0A9E8LZH4"/>
<keyword evidence="3" id="KW-1185">Reference proteome</keyword>
<evidence type="ECO:0000256" key="1">
    <source>
        <dbReference type="SAM" id="Phobius"/>
    </source>
</evidence>
<gene>
    <name evidence="2" type="ORF">OE105_00550</name>
</gene>
<reference evidence="2" key="1">
    <citation type="submission" date="2022-09" db="EMBL/GenBank/DDBJ databases">
        <title>Complete Genomes of Fervidibacillus albus and Fervidibacillus halotolerans isolated from tidal flat sediments.</title>
        <authorList>
            <person name="Kwon K.K."/>
            <person name="Yang S.-H."/>
            <person name="Park M.J."/>
            <person name="Oh H.-M."/>
        </authorList>
    </citation>
    <scope>NUCLEOTIDE SEQUENCE</scope>
    <source>
        <strain evidence="2">MEBiC13594</strain>
    </source>
</reference>
<dbReference type="InterPro" id="IPR010390">
    <property type="entry name" value="ABC-2_transporter-like"/>
</dbReference>
<dbReference type="Pfam" id="PF06182">
    <property type="entry name" value="ABC2_membrane_6"/>
    <property type="match status" value="1"/>
</dbReference>
<dbReference type="PANTHER" id="PTHR36832:SF1">
    <property type="entry name" value="SLR1174 PROTEIN"/>
    <property type="match status" value="1"/>
</dbReference>